<evidence type="ECO:0000313" key="7">
    <source>
        <dbReference type="Proteomes" id="UP000599578"/>
    </source>
</evidence>
<dbReference type="AlphaFoldDB" id="A0A917ZLY2"/>
<evidence type="ECO:0000256" key="4">
    <source>
        <dbReference type="ARBA" id="ARBA00023136"/>
    </source>
</evidence>
<name>A0A917ZLY2_9GAMM</name>
<protein>
    <submittedName>
        <fullName evidence="6">Translocation/assembly module TamB</fullName>
    </submittedName>
</protein>
<dbReference type="GO" id="GO:0009306">
    <property type="term" value="P:protein secretion"/>
    <property type="evidence" value="ECO:0007669"/>
    <property type="project" value="InterPro"/>
</dbReference>
<keyword evidence="3" id="KW-1133">Transmembrane helix</keyword>
<keyword evidence="4" id="KW-0472">Membrane</keyword>
<dbReference type="InterPro" id="IPR007452">
    <property type="entry name" value="TamB_C"/>
</dbReference>
<dbReference type="PANTHER" id="PTHR36985:SF1">
    <property type="entry name" value="TRANSLOCATION AND ASSEMBLY MODULE SUBUNIT TAMB"/>
    <property type="match status" value="1"/>
</dbReference>
<dbReference type="PANTHER" id="PTHR36985">
    <property type="entry name" value="TRANSLOCATION AND ASSEMBLY MODULE SUBUNIT TAMB"/>
    <property type="match status" value="1"/>
</dbReference>
<dbReference type="GO" id="GO:0005886">
    <property type="term" value="C:plasma membrane"/>
    <property type="evidence" value="ECO:0007669"/>
    <property type="project" value="InterPro"/>
</dbReference>
<evidence type="ECO:0000313" key="6">
    <source>
        <dbReference type="EMBL" id="GGO86665.1"/>
    </source>
</evidence>
<organism evidence="6 7">
    <name type="scientific">Marinobacterium nitratireducens</name>
    <dbReference type="NCBI Taxonomy" id="518897"/>
    <lineage>
        <taxon>Bacteria</taxon>
        <taxon>Pseudomonadati</taxon>
        <taxon>Pseudomonadota</taxon>
        <taxon>Gammaproteobacteria</taxon>
        <taxon>Oceanospirillales</taxon>
        <taxon>Oceanospirillaceae</taxon>
        <taxon>Marinobacterium</taxon>
    </lineage>
</organism>
<keyword evidence="7" id="KW-1185">Reference proteome</keyword>
<keyword evidence="2" id="KW-0812">Transmembrane</keyword>
<accession>A0A917ZLY2</accession>
<dbReference type="Proteomes" id="UP000599578">
    <property type="component" value="Unassembled WGS sequence"/>
</dbReference>
<evidence type="ECO:0000256" key="1">
    <source>
        <dbReference type="ARBA" id="ARBA00004167"/>
    </source>
</evidence>
<sequence>MRWILRILLALVVLFLLLLGGVAAIGFTETGTAWLVRQLQPLLPGELEYRQLRGRLFGRLELEGVSYRQLQLSAQLGRAEFAWTPAALLQGRLQLDALGVESLDLQLPPGSDVPQEPSEPFQLPESIPLPLQLRVESVYGRQLRIQPAGAQPVLIDSFDLALHTEDRKLVLDRLDVSAPQGGARLNGDIDAGDDYPLAFSLDWQLKLPESGEVSGRGVLQGDLRSELTLTQQVRGLADLDLEARISQPLDVPNWQLALTLARFDPAPFAPQLAGQVVAGRIDLSGDLESATGTLALDGSVPEAGTVELRAALDAGLDRVRLADTLIRLPDSGAEIRLEGLVSALQGTPELDLKLDWRGLRYPLPKGLPQQYASERGQVRLTGPLNDYRLEVAAELAGEQVPAAKLNLQGQGSLEGFNELALRLETLGGQLAVDGSAGWAPQPAWRLRATAENIDPGRHWADWPGALGFALATEGGLEAGVPSLQATIESLSGQLRGQPLSGRGRVRLQGADLAIETLHLGWGNAGIDASGKAGETLALDWRLVAEDLAALLPDAGGRLSASGTLSGPRAAPALAADISAEALAFQANRLEQLSGTLALDLGWKSPARVELQAQRLSAGGQSIDSLSLTGGGAQQNHSLTLALDSQVAKLDMRLEGGLFGQQWRGRLMQLELQQPLAGDWALQAPAELNLGADRAGSETLCLEAQGADGRLCVDGLWQAAGDSAGNVRLERLPLALLSPWIPPGTELEGFVNADASARLGAAGALQYQARLTLDETRLSLPEQDLAFDLNEARVEAAGSRNNANARLVLAMDDVDGRLDATVSLADLQGAGSLDGRLQMAMEDLAFVSALVPAIRVGSGRLDGDIRLGGSLQQPRINGALALDDGHVEVPAAGIALELLQLELRDDPARADRMLLSGSAVSGGGNLSLSGELQPLTSTGRIAIQGDRFQAVGTPEIEVFVSPDMRIEIAQQRIAVGGELVVPEALIKPPKLSVSAVSVSSDAVIVDAEGRAEATRPGPALDLDLRVTMGEKVWVDAFGFNGRLTGSMVLREDERRVTRATGNIGVATGEYQLYGQDLNIERGSFVYTGGPVDNPGLNLRVQREVEDVEVGAQVAGSLRAPTFELFSDPVMPDNARLSYLVFGRAPGAASEGEQAMLMKLALALGRSGGDAIGEKVSGALNVDEISLGGGDTLQETSLYIGKYLSPRLYIKYGVGLAEPTNEFIMRYLLTKQLSFESNTGTEGSGADLFYSFER</sequence>
<evidence type="ECO:0000256" key="3">
    <source>
        <dbReference type="ARBA" id="ARBA00022989"/>
    </source>
</evidence>
<dbReference type="Pfam" id="PF04357">
    <property type="entry name" value="TamB"/>
    <property type="match status" value="1"/>
</dbReference>
<feature type="domain" description="Translocation and assembly module TamB C-terminal" evidence="5">
    <location>
        <begin position="920"/>
        <end position="1251"/>
    </location>
</feature>
<dbReference type="EMBL" id="BMLT01000011">
    <property type="protein sequence ID" value="GGO86665.1"/>
    <property type="molecule type" value="Genomic_DNA"/>
</dbReference>
<evidence type="ECO:0000259" key="5">
    <source>
        <dbReference type="Pfam" id="PF04357"/>
    </source>
</evidence>
<comment type="subcellular location">
    <subcellularLocation>
        <location evidence="1">Membrane</location>
        <topology evidence="1">Single-pass membrane protein</topology>
    </subcellularLocation>
</comment>
<dbReference type="GO" id="GO:0097347">
    <property type="term" value="C:TAM protein secretion complex"/>
    <property type="evidence" value="ECO:0007669"/>
    <property type="project" value="TreeGrafter"/>
</dbReference>
<evidence type="ECO:0000256" key="2">
    <source>
        <dbReference type="ARBA" id="ARBA00022692"/>
    </source>
</evidence>
<gene>
    <name evidence="6" type="ORF">GCM10011348_38010</name>
</gene>
<proteinExistence type="predicted"/>
<reference evidence="6 7" key="1">
    <citation type="journal article" date="2014" name="Int. J. Syst. Evol. Microbiol.">
        <title>Complete genome sequence of Corynebacterium casei LMG S-19264T (=DSM 44701T), isolated from a smear-ripened cheese.</title>
        <authorList>
            <consortium name="US DOE Joint Genome Institute (JGI-PGF)"/>
            <person name="Walter F."/>
            <person name="Albersmeier A."/>
            <person name="Kalinowski J."/>
            <person name="Ruckert C."/>
        </authorList>
    </citation>
    <scope>NUCLEOTIDE SEQUENCE [LARGE SCALE GENOMIC DNA]</scope>
    <source>
        <strain evidence="6 7">CGMCC 1.7286</strain>
    </source>
</reference>
<comment type="caution">
    <text evidence="6">The sequence shown here is derived from an EMBL/GenBank/DDBJ whole genome shotgun (WGS) entry which is preliminary data.</text>
</comment>